<comment type="caution">
    <text evidence="3">The sequence shown here is derived from an EMBL/GenBank/DDBJ whole genome shotgun (WGS) entry which is preliminary data.</text>
</comment>
<dbReference type="InterPro" id="IPR045679">
    <property type="entry name" value="DUF6199"/>
</dbReference>
<dbReference type="Proteomes" id="UP001603013">
    <property type="component" value="Unassembled WGS sequence"/>
</dbReference>
<dbReference type="EMBL" id="JBIBSM010000012">
    <property type="protein sequence ID" value="MFF8278872.1"/>
    <property type="molecule type" value="Genomic_DNA"/>
</dbReference>
<accession>A0ABW6YGA0</accession>
<dbReference type="RefSeq" id="WP_158984704.1">
    <property type="nucleotide sequence ID" value="NZ_BMTO01000005.1"/>
</dbReference>
<keyword evidence="1" id="KW-0812">Transmembrane</keyword>
<keyword evidence="1" id="KW-0472">Membrane</keyword>
<evidence type="ECO:0000259" key="2">
    <source>
        <dbReference type="Pfam" id="PF19701"/>
    </source>
</evidence>
<feature type="domain" description="DUF6199" evidence="2">
    <location>
        <begin position="6"/>
        <end position="69"/>
    </location>
</feature>
<evidence type="ECO:0000313" key="3">
    <source>
        <dbReference type="EMBL" id="MFF8278872.1"/>
    </source>
</evidence>
<protein>
    <submittedName>
        <fullName evidence="3">DUF6199 family natural product biosynthesis protein</fullName>
    </submittedName>
</protein>
<proteinExistence type="predicted"/>
<keyword evidence="1" id="KW-1133">Transmembrane helix</keyword>
<reference evidence="3 4" key="1">
    <citation type="submission" date="2024-10" db="EMBL/GenBank/DDBJ databases">
        <title>The Natural Products Discovery Center: Release of the First 8490 Sequenced Strains for Exploring Actinobacteria Biosynthetic Diversity.</title>
        <authorList>
            <person name="Kalkreuter E."/>
            <person name="Kautsar S.A."/>
            <person name="Yang D."/>
            <person name="Bader C.D."/>
            <person name="Teijaro C.N."/>
            <person name="Fluegel L."/>
            <person name="Davis C.M."/>
            <person name="Simpson J.R."/>
            <person name="Lauterbach L."/>
            <person name="Steele A.D."/>
            <person name="Gui C."/>
            <person name="Meng S."/>
            <person name="Li G."/>
            <person name="Viehrig K."/>
            <person name="Ye F."/>
            <person name="Su P."/>
            <person name="Kiefer A.F."/>
            <person name="Nichols A."/>
            <person name="Cepeda A.J."/>
            <person name="Yan W."/>
            <person name="Fan B."/>
            <person name="Jiang Y."/>
            <person name="Adhikari A."/>
            <person name="Zheng C.-J."/>
            <person name="Schuster L."/>
            <person name="Cowan T.M."/>
            <person name="Smanski M.J."/>
            <person name="Chevrette M.G."/>
            <person name="De Carvalho L.P.S."/>
            <person name="Shen B."/>
        </authorList>
    </citation>
    <scope>NUCLEOTIDE SEQUENCE [LARGE SCALE GENOMIC DNA]</scope>
    <source>
        <strain evidence="3 4">NPDC015755</strain>
    </source>
</reference>
<dbReference type="Pfam" id="PF19701">
    <property type="entry name" value="DUF6199"/>
    <property type="match status" value="1"/>
</dbReference>
<gene>
    <name evidence="3" type="ORF">ACF05T_22575</name>
</gene>
<name>A0ABW6YGA0_9ACTN</name>
<sequence>MVIALLCILIAMGLVQVLRPQMLWRVNHRPLQQPFVKGYVAAEPTSAGYTTTRLTGAVFLAVAVLTLIAHIS</sequence>
<keyword evidence="4" id="KW-1185">Reference proteome</keyword>
<evidence type="ECO:0000256" key="1">
    <source>
        <dbReference type="SAM" id="Phobius"/>
    </source>
</evidence>
<organism evidence="3 4">
    <name type="scientific">Streptomyces lateritius</name>
    <dbReference type="NCBI Taxonomy" id="67313"/>
    <lineage>
        <taxon>Bacteria</taxon>
        <taxon>Bacillati</taxon>
        <taxon>Actinomycetota</taxon>
        <taxon>Actinomycetes</taxon>
        <taxon>Kitasatosporales</taxon>
        <taxon>Streptomycetaceae</taxon>
        <taxon>Streptomyces</taxon>
    </lineage>
</organism>
<evidence type="ECO:0000313" key="4">
    <source>
        <dbReference type="Proteomes" id="UP001603013"/>
    </source>
</evidence>
<feature type="transmembrane region" description="Helical" evidence="1">
    <location>
        <begin position="54"/>
        <end position="71"/>
    </location>
</feature>